<organism evidence="1 2">
    <name type="scientific">Dufourea novaeangliae</name>
    <name type="common">Sweat bee</name>
    <dbReference type="NCBI Taxonomy" id="178035"/>
    <lineage>
        <taxon>Eukaryota</taxon>
        <taxon>Metazoa</taxon>
        <taxon>Ecdysozoa</taxon>
        <taxon>Arthropoda</taxon>
        <taxon>Hexapoda</taxon>
        <taxon>Insecta</taxon>
        <taxon>Pterygota</taxon>
        <taxon>Neoptera</taxon>
        <taxon>Endopterygota</taxon>
        <taxon>Hymenoptera</taxon>
        <taxon>Apocrita</taxon>
        <taxon>Aculeata</taxon>
        <taxon>Apoidea</taxon>
        <taxon>Anthophila</taxon>
        <taxon>Halictidae</taxon>
        <taxon>Rophitinae</taxon>
        <taxon>Dufourea</taxon>
    </lineage>
</organism>
<reference evidence="1 2" key="1">
    <citation type="submission" date="2015-07" db="EMBL/GenBank/DDBJ databases">
        <title>The genome of Dufourea novaeangliae.</title>
        <authorList>
            <person name="Pan H."/>
            <person name="Kapheim K."/>
        </authorList>
    </citation>
    <scope>NUCLEOTIDE SEQUENCE [LARGE SCALE GENOMIC DNA]</scope>
    <source>
        <strain evidence="1">0120121106</strain>
        <tissue evidence="1">Whole body</tissue>
    </source>
</reference>
<sequence length="52" mass="6060">MKKYKTPFGAPTRYNSKRVSYLRDHENAAPQKKISTPRRRLNIVFPAPSTLK</sequence>
<evidence type="ECO:0000313" key="2">
    <source>
        <dbReference type="Proteomes" id="UP000076502"/>
    </source>
</evidence>
<protein>
    <submittedName>
        <fullName evidence="1">Uncharacterized protein</fullName>
    </submittedName>
</protein>
<evidence type="ECO:0000313" key="1">
    <source>
        <dbReference type="EMBL" id="KZC07686.1"/>
    </source>
</evidence>
<gene>
    <name evidence="1" type="ORF">WN55_08006</name>
</gene>
<accession>A0A154P6W5</accession>
<keyword evidence="2" id="KW-1185">Reference proteome</keyword>
<name>A0A154P6W5_DUFNO</name>
<dbReference type="AlphaFoldDB" id="A0A154P6W5"/>
<dbReference type="Proteomes" id="UP000076502">
    <property type="component" value="Unassembled WGS sequence"/>
</dbReference>
<dbReference type="EMBL" id="KQ434829">
    <property type="protein sequence ID" value="KZC07686.1"/>
    <property type="molecule type" value="Genomic_DNA"/>
</dbReference>
<proteinExistence type="predicted"/>